<gene>
    <name evidence="3" type="ORF">SAMN04487820_102108</name>
</gene>
<proteinExistence type="predicted"/>
<dbReference type="InterPro" id="IPR009003">
    <property type="entry name" value="Peptidase_S1_PA"/>
</dbReference>
<evidence type="ECO:0000256" key="1">
    <source>
        <dbReference type="ARBA" id="ARBA00022729"/>
    </source>
</evidence>
<evidence type="ECO:0000313" key="3">
    <source>
        <dbReference type="EMBL" id="SDJ79073.1"/>
    </source>
</evidence>
<dbReference type="Pfam" id="PF00089">
    <property type="entry name" value="Trypsin"/>
    <property type="match status" value="1"/>
</dbReference>
<name>A0A1G8WM03_ACTMZ</name>
<organism evidence="3 4">
    <name type="scientific">Actinopolyspora mzabensis</name>
    <dbReference type="NCBI Taxonomy" id="995066"/>
    <lineage>
        <taxon>Bacteria</taxon>
        <taxon>Bacillati</taxon>
        <taxon>Actinomycetota</taxon>
        <taxon>Actinomycetes</taxon>
        <taxon>Actinopolysporales</taxon>
        <taxon>Actinopolysporaceae</taxon>
        <taxon>Actinopolyspora</taxon>
    </lineage>
</organism>
<evidence type="ECO:0000313" key="4">
    <source>
        <dbReference type="Proteomes" id="UP000199213"/>
    </source>
</evidence>
<dbReference type="EMBL" id="FNFM01000002">
    <property type="protein sequence ID" value="SDJ79073.1"/>
    <property type="molecule type" value="Genomic_DNA"/>
</dbReference>
<dbReference type="OrthoDB" id="9815928at2"/>
<dbReference type="InterPro" id="IPR001254">
    <property type="entry name" value="Trypsin_dom"/>
</dbReference>
<dbReference type="Pfam" id="PF13517">
    <property type="entry name" value="FG-GAP_3"/>
    <property type="match status" value="2"/>
</dbReference>
<dbReference type="AlphaFoldDB" id="A0A1G8WM03"/>
<dbReference type="PRINTS" id="PR00722">
    <property type="entry name" value="CHYMOTRYPSIN"/>
</dbReference>
<dbReference type="GO" id="GO:0004252">
    <property type="term" value="F:serine-type endopeptidase activity"/>
    <property type="evidence" value="ECO:0007669"/>
    <property type="project" value="InterPro"/>
</dbReference>
<dbReference type="InterPro" id="IPR001314">
    <property type="entry name" value="Peptidase_S1A"/>
</dbReference>
<dbReference type="InterPro" id="IPR013517">
    <property type="entry name" value="FG-GAP"/>
</dbReference>
<keyword evidence="1" id="KW-0732">Signal</keyword>
<dbReference type="Proteomes" id="UP000199213">
    <property type="component" value="Unassembled WGS sequence"/>
</dbReference>
<reference evidence="4" key="1">
    <citation type="submission" date="2016-10" db="EMBL/GenBank/DDBJ databases">
        <authorList>
            <person name="Varghese N."/>
            <person name="Submissions S."/>
        </authorList>
    </citation>
    <scope>NUCLEOTIDE SEQUENCE [LARGE SCALE GENOMIC DNA]</scope>
    <source>
        <strain evidence="4">DSM 45460</strain>
    </source>
</reference>
<dbReference type="Gene3D" id="2.130.10.130">
    <property type="entry name" value="Integrin alpha, N-terminal"/>
    <property type="match status" value="1"/>
</dbReference>
<dbReference type="PANTHER" id="PTHR46580">
    <property type="entry name" value="SENSOR KINASE-RELATED"/>
    <property type="match status" value="1"/>
</dbReference>
<evidence type="ECO:0000259" key="2">
    <source>
        <dbReference type="PROSITE" id="PS50240"/>
    </source>
</evidence>
<dbReference type="SMART" id="SM00020">
    <property type="entry name" value="Tryp_SPc"/>
    <property type="match status" value="1"/>
</dbReference>
<dbReference type="PANTHER" id="PTHR46580:SF2">
    <property type="entry name" value="MAM DOMAIN-CONTAINING PROTEIN"/>
    <property type="match status" value="1"/>
</dbReference>
<dbReference type="GO" id="GO:0006508">
    <property type="term" value="P:proteolysis"/>
    <property type="evidence" value="ECO:0007669"/>
    <property type="project" value="InterPro"/>
</dbReference>
<dbReference type="GO" id="GO:0005975">
    <property type="term" value="P:carbohydrate metabolic process"/>
    <property type="evidence" value="ECO:0007669"/>
    <property type="project" value="UniProtKB-ARBA"/>
</dbReference>
<sequence length="675" mass="70392">MSSEKGMVLSSSRSRCGLAVGVATVAATVLAGLPAHALSGGQQVPQGSYEFLAKVDVGSDRSCSGALVAPRWVATAASCFAQDPSQPGTVPAGPPNTATTVTVGRADLSTDGGQVADVTELVPRTDRNLVLAKLGSAISGITPAPLTTEGATTGETLRSAGYGRTATDWTPNTAHTGTFDVQSVSSGSATVLGTTEQSSICKGDAGGPVLRLVNETVQLVGLNSASWQHGCFGEDTTERGATIARTDNITGWLNSRMLGLSATGVKHANTLNWVDAGAAQYRVYGATAAEVPLQQANLLGTVAGTGFRHEALRAGQTWHYRVVPVYPTGDGAASNTVESTVSTEAGTDFNGDGYEDIAAYTTGLYGSEFSNAISDGAGFGSVTNITQEQLDGAHWTMGGDFNGDGKSDLLIANKFSSDNPGVYVALSNGDGFNPFQRWRSKVNLTVTPSVDVGDFNGDGKDDLVRFPNNSSGGAYVSLSNGSGFDAETRWHDSFAPAGEIPMAGDFNGDGRDDIVTFLQDDPKRPDDVYVSLSTGNSFREDDALWHERFALEGERPGVGDFNGDGRDDIVTFTSGDNGLVYVSLSTGEKFAGGGVWHDYFAPSGEKPGIGDFNGDGRDDIITFLNGGKGEVYVSLSTGDSFIRNDDLWIEGFCGEDSTNLEMCNPVPSLPLPKSL</sequence>
<dbReference type="InterPro" id="IPR028994">
    <property type="entry name" value="Integrin_alpha_N"/>
</dbReference>
<dbReference type="Gene3D" id="2.40.128.340">
    <property type="match status" value="1"/>
</dbReference>
<dbReference type="PROSITE" id="PS50240">
    <property type="entry name" value="TRYPSIN_DOM"/>
    <property type="match status" value="1"/>
</dbReference>
<keyword evidence="4" id="KW-1185">Reference proteome</keyword>
<feature type="domain" description="Peptidase S1" evidence="2">
    <location>
        <begin position="38"/>
        <end position="258"/>
    </location>
</feature>
<accession>A0A1G8WM03</accession>
<protein>
    <submittedName>
        <fullName evidence="3">Repeat domain-containing protein</fullName>
    </submittedName>
</protein>
<dbReference type="SUPFAM" id="SSF69318">
    <property type="entry name" value="Integrin alpha N-terminal domain"/>
    <property type="match status" value="1"/>
</dbReference>
<dbReference type="Gene3D" id="2.40.10.10">
    <property type="entry name" value="Trypsin-like serine proteases"/>
    <property type="match status" value="1"/>
</dbReference>
<dbReference type="Gene3D" id="2.60.40.10">
    <property type="entry name" value="Immunoglobulins"/>
    <property type="match status" value="1"/>
</dbReference>
<dbReference type="InterPro" id="IPR013783">
    <property type="entry name" value="Ig-like_fold"/>
</dbReference>
<dbReference type="SUPFAM" id="SSF50494">
    <property type="entry name" value="Trypsin-like serine proteases"/>
    <property type="match status" value="1"/>
</dbReference>
<dbReference type="InterPro" id="IPR043504">
    <property type="entry name" value="Peptidase_S1_PA_chymotrypsin"/>
</dbReference>